<dbReference type="InterPro" id="IPR018551">
    <property type="entry name" value="DUF2007"/>
</dbReference>
<sequence>MICIYEASSAVEAHMISNLLEQSNIEAQIHGEHLQGGVGELQAVGIVRVMVNDEDVSKAKEIVIEWDRKQPESDTEVPVLAKTSNGLGKLFLGFIVGAISVGLYYNTPVSYDGIDFNNDGTLDERWTYRNYRLVKTEIDRNLDGKIDTIHNFNSKGWVKKTVTDEDFNGSFETKLSFVKGNVSLQETDIDEDGFNEYRIEFKDGVLSKAKFLNPATKSVVKIQYFKLGKLVSAEYDSNKDSIIDTEIKYDEYEEIVSSTSK</sequence>
<evidence type="ECO:0000313" key="2">
    <source>
        <dbReference type="EMBL" id="WNC72696.1"/>
    </source>
</evidence>
<feature type="domain" description="DUF2007" evidence="1">
    <location>
        <begin position="1"/>
        <end position="66"/>
    </location>
</feature>
<keyword evidence="3" id="KW-1185">Reference proteome</keyword>
<evidence type="ECO:0000259" key="1">
    <source>
        <dbReference type="Pfam" id="PF09413"/>
    </source>
</evidence>
<dbReference type="InterPro" id="IPR011322">
    <property type="entry name" value="N-reg_PII-like_a/b"/>
</dbReference>
<proteinExistence type="predicted"/>
<gene>
    <name evidence="2" type="ORF">RGQ13_01575</name>
</gene>
<evidence type="ECO:0000313" key="3">
    <source>
        <dbReference type="Proteomes" id="UP001258994"/>
    </source>
</evidence>
<dbReference type="Pfam" id="PF09413">
    <property type="entry name" value="DUF2007"/>
    <property type="match status" value="1"/>
</dbReference>
<dbReference type="Gene3D" id="3.30.70.790">
    <property type="entry name" value="UreE, C-terminal domain"/>
    <property type="match status" value="1"/>
</dbReference>
<protein>
    <submittedName>
        <fullName evidence="2">DUF2007 domain-containing protein</fullName>
    </submittedName>
</protein>
<dbReference type="Proteomes" id="UP001258994">
    <property type="component" value="Chromosome"/>
</dbReference>
<organism evidence="2 3">
    <name type="scientific">Thalassotalea psychrophila</name>
    <dbReference type="NCBI Taxonomy" id="3065647"/>
    <lineage>
        <taxon>Bacteria</taxon>
        <taxon>Pseudomonadati</taxon>
        <taxon>Pseudomonadota</taxon>
        <taxon>Gammaproteobacteria</taxon>
        <taxon>Alteromonadales</taxon>
        <taxon>Colwelliaceae</taxon>
        <taxon>Thalassotalea</taxon>
    </lineage>
</organism>
<name>A0ABY9TW28_9GAMM</name>
<accession>A0ABY9TW28</accession>
<dbReference type="RefSeq" id="WP_348391812.1">
    <property type="nucleotide sequence ID" value="NZ_CP134145.1"/>
</dbReference>
<dbReference type="SUPFAM" id="SSF54913">
    <property type="entry name" value="GlnB-like"/>
    <property type="match status" value="1"/>
</dbReference>
<reference evidence="3" key="1">
    <citation type="submission" date="2023-09" db="EMBL/GenBank/DDBJ databases">
        <authorList>
            <person name="Li S."/>
            <person name="Li X."/>
            <person name="Zhang C."/>
            <person name="Zhao Z."/>
        </authorList>
    </citation>
    <scope>NUCLEOTIDE SEQUENCE [LARGE SCALE GENOMIC DNA]</scope>
    <source>
        <strain evidence="3">SQ149</strain>
    </source>
</reference>
<dbReference type="EMBL" id="CP134145">
    <property type="protein sequence ID" value="WNC72696.1"/>
    <property type="molecule type" value="Genomic_DNA"/>
</dbReference>